<evidence type="ECO:0000313" key="5">
    <source>
        <dbReference type="EMBL" id="GGZ52596.1"/>
    </source>
</evidence>
<dbReference type="InterPro" id="IPR011044">
    <property type="entry name" value="Quino_amine_DH_bsu"/>
</dbReference>
<dbReference type="GeneID" id="94368943"/>
<comment type="subcellular location">
    <subcellularLocation>
        <location evidence="1">Cell membrane</location>
    </subcellularLocation>
</comment>
<evidence type="ECO:0000313" key="6">
    <source>
        <dbReference type="Proteomes" id="UP000615593"/>
    </source>
</evidence>
<protein>
    <recommendedName>
        <fullName evidence="7">SdiA-regulated</fullName>
    </recommendedName>
</protein>
<dbReference type="EMBL" id="BMWY01000003">
    <property type="protein sequence ID" value="GGZ52596.1"/>
    <property type="molecule type" value="Genomic_DNA"/>
</dbReference>
<comment type="caution">
    <text evidence="5">The sequence shown here is derived from an EMBL/GenBank/DDBJ whole genome shotgun (WGS) entry which is preliminary data.</text>
</comment>
<sequence length="281" mass="32718">MKTELKIILGLFLLIGLTVFAFNSKTWEQPKKNYEYTIVNRWELPEILEEVSGISWIGNNKIACIQDEDGTIFIYNLKTSQLENKIDFANKGDYEDIVVFENDAYVLRSDGILFRVENYLTSPTVTEYATFNDDSRNVEGLTLDKDYNRLLLAVKDEKHKEKAFKGIYAFDLVTKKFQFLPKYKIDLKDEIFKNLAVKKTHKLMRPSALTFTNNAEEIYYLDGAQPKFLISDKEGNLRKLYQLNENEFYQPEGITISPDNRIFISNEGKKGKPNILEVEFH</sequence>
<reference evidence="6" key="1">
    <citation type="journal article" date="2019" name="Int. J. Syst. Evol. Microbiol.">
        <title>The Global Catalogue of Microorganisms (GCM) 10K type strain sequencing project: providing services to taxonomists for standard genome sequencing and annotation.</title>
        <authorList>
            <consortium name="The Broad Institute Genomics Platform"/>
            <consortium name="The Broad Institute Genome Sequencing Center for Infectious Disease"/>
            <person name="Wu L."/>
            <person name="Ma J."/>
        </authorList>
    </citation>
    <scope>NUCLEOTIDE SEQUENCE [LARGE SCALE GENOMIC DNA]</scope>
    <source>
        <strain evidence="6">KCTC 12708</strain>
    </source>
</reference>
<keyword evidence="6" id="KW-1185">Reference proteome</keyword>
<evidence type="ECO:0000256" key="3">
    <source>
        <dbReference type="ARBA" id="ARBA00022475"/>
    </source>
</evidence>
<evidence type="ECO:0000256" key="1">
    <source>
        <dbReference type="ARBA" id="ARBA00004236"/>
    </source>
</evidence>
<comment type="similarity">
    <text evidence="2">Belongs to the YjiK family.</text>
</comment>
<dbReference type="Gene3D" id="2.120.10.30">
    <property type="entry name" value="TolB, C-terminal domain"/>
    <property type="match status" value="1"/>
</dbReference>
<evidence type="ECO:0008006" key="7">
    <source>
        <dbReference type="Google" id="ProtNLM"/>
    </source>
</evidence>
<organism evidence="5 6">
    <name type="scientific">Mesonia mobilis</name>
    <dbReference type="NCBI Taxonomy" id="369791"/>
    <lineage>
        <taxon>Bacteria</taxon>
        <taxon>Pseudomonadati</taxon>
        <taxon>Bacteroidota</taxon>
        <taxon>Flavobacteriia</taxon>
        <taxon>Flavobacteriales</taxon>
        <taxon>Flavobacteriaceae</taxon>
        <taxon>Mesonia</taxon>
    </lineage>
</organism>
<keyword evidence="4" id="KW-0472">Membrane</keyword>
<dbReference type="Proteomes" id="UP000615593">
    <property type="component" value="Unassembled WGS sequence"/>
</dbReference>
<accession>A0ABQ3BRJ7</accession>
<dbReference type="SUPFAM" id="SSF50969">
    <property type="entry name" value="YVTN repeat-like/Quinoprotein amine dehydrogenase"/>
    <property type="match status" value="1"/>
</dbReference>
<dbReference type="RefSeq" id="WP_027884168.1">
    <property type="nucleotide sequence ID" value="NZ_BMWY01000003.1"/>
</dbReference>
<dbReference type="InterPro" id="IPR009722">
    <property type="entry name" value="YjiK/CarP"/>
</dbReference>
<evidence type="ECO:0000256" key="4">
    <source>
        <dbReference type="ARBA" id="ARBA00023136"/>
    </source>
</evidence>
<dbReference type="Pfam" id="PF06977">
    <property type="entry name" value="SdiA-regulated"/>
    <property type="match status" value="1"/>
</dbReference>
<keyword evidence="3" id="KW-1003">Cell membrane</keyword>
<proteinExistence type="inferred from homology"/>
<gene>
    <name evidence="5" type="ORF">GCM10008088_12760</name>
</gene>
<name>A0ABQ3BRJ7_9FLAO</name>
<evidence type="ECO:0000256" key="2">
    <source>
        <dbReference type="ARBA" id="ARBA00009852"/>
    </source>
</evidence>
<dbReference type="InterPro" id="IPR011042">
    <property type="entry name" value="6-blade_b-propeller_TolB-like"/>
</dbReference>